<dbReference type="EMBL" id="NWVC01000010">
    <property type="protein sequence ID" value="PCG13267.1"/>
    <property type="molecule type" value="Genomic_DNA"/>
</dbReference>
<sequence>MTRPRSSPGPAADRAAAVPPECAAGHHLAGARVTTDANGVQHARCRRCGCDLTRLPTLRRWYRSGWLGGS</sequence>
<evidence type="ECO:0000313" key="2">
    <source>
        <dbReference type="Proteomes" id="UP000218323"/>
    </source>
</evidence>
<comment type="caution">
    <text evidence="1">The sequence shown here is derived from an EMBL/GenBank/DDBJ whole genome shotgun (WGS) entry which is preliminary data.</text>
</comment>
<organism evidence="1 2">
    <name type="scientific">Sphingomonas adhaesiva</name>
    <dbReference type="NCBI Taxonomy" id="28212"/>
    <lineage>
        <taxon>Bacteria</taxon>
        <taxon>Pseudomonadati</taxon>
        <taxon>Pseudomonadota</taxon>
        <taxon>Alphaproteobacteria</taxon>
        <taxon>Sphingomonadales</taxon>
        <taxon>Sphingomonadaceae</taxon>
        <taxon>Sphingomonas</taxon>
    </lineage>
</organism>
<evidence type="ECO:0000313" key="1">
    <source>
        <dbReference type="EMBL" id="PCG13267.1"/>
    </source>
</evidence>
<name>A0A2A4I2R7_9SPHN</name>
<reference evidence="1 2" key="1">
    <citation type="submission" date="2017-09" db="EMBL/GenBank/DDBJ databases">
        <title>Sphingomonas adhaesiva DSM 7418, whole genome shotgun sequence.</title>
        <authorList>
            <person name="Feng G."/>
            <person name="Zhu H."/>
        </authorList>
    </citation>
    <scope>NUCLEOTIDE SEQUENCE [LARGE SCALE GENOMIC DNA]</scope>
    <source>
        <strain evidence="1 2">DSM 7418</strain>
    </source>
</reference>
<accession>A0A2A4I2R7</accession>
<keyword evidence="2" id="KW-1185">Reference proteome</keyword>
<dbReference type="RefSeq" id="WP_066713810.1">
    <property type="nucleotide sequence ID" value="NZ_JBHIWA010000070.1"/>
</dbReference>
<gene>
    <name evidence="1" type="ORF">COA07_15715</name>
</gene>
<protein>
    <submittedName>
        <fullName evidence="1">Uncharacterized protein</fullName>
    </submittedName>
</protein>
<dbReference type="AlphaFoldDB" id="A0A2A4I2R7"/>
<dbReference type="Proteomes" id="UP000218323">
    <property type="component" value="Unassembled WGS sequence"/>
</dbReference>
<proteinExistence type="predicted"/>